<dbReference type="InterPro" id="IPR013904">
    <property type="entry name" value="RXT2_N"/>
</dbReference>
<dbReference type="OrthoDB" id="2405722at2759"/>
<feature type="compositionally biased region" description="Polar residues" evidence="1">
    <location>
        <begin position="242"/>
        <end position="256"/>
    </location>
</feature>
<dbReference type="PANTHER" id="PTHR28232">
    <property type="entry name" value="TRANSCRIPTIONAL REGULATORY PROTEIN RXT2"/>
    <property type="match status" value="1"/>
</dbReference>
<evidence type="ECO:0000313" key="3">
    <source>
        <dbReference type="EMBL" id="KIV88245.1"/>
    </source>
</evidence>
<dbReference type="GO" id="GO:0005829">
    <property type="term" value="C:cytosol"/>
    <property type="evidence" value="ECO:0007669"/>
    <property type="project" value="TreeGrafter"/>
</dbReference>
<dbReference type="InterPro" id="IPR039602">
    <property type="entry name" value="Rxt2"/>
</dbReference>
<reference evidence="3 4" key="1">
    <citation type="submission" date="2015-01" db="EMBL/GenBank/DDBJ databases">
        <title>The Genome Sequence of Exophiala mesophila CBS40295.</title>
        <authorList>
            <consortium name="The Broad Institute Genomics Platform"/>
            <person name="Cuomo C."/>
            <person name="de Hoog S."/>
            <person name="Gorbushina A."/>
            <person name="Stielow B."/>
            <person name="Teixiera M."/>
            <person name="Abouelleil A."/>
            <person name="Chapman S.B."/>
            <person name="Priest M."/>
            <person name="Young S.K."/>
            <person name="Wortman J."/>
            <person name="Nusbaum C."/>
            <person name="Birren B."/>
        </authorList>
    </citation>
    <scope>NUCLEOTIDE SEQUENCE [LARGE SCALE GENOMIC DNA]</scope>
    <source>
        <strain evidence="3 4">CBS 40295</strain>
    </source>
</reference>
<name>A0A0D1WHE8_EXOME</name>
<feature type="region of interest" description="Disordered" evidence="1">
    <location>
        <begin position="196"/>
        <end position="222"/>
    </location>
</feature>
<feature type="compositionally biased region" description="Polar residues" evidence="1">
    <location>
        <begin position="279"/>
        <end position="292"/>
    </location>
</feature>
<dbReference type="HOGENOM" id="CLU_030828_0_0_1"/>
<dbReference type="OMA" id="EDVFEWC"/>
<evidence type="ECO:0000313" key="4">
    <source>
        <dbReference type="Proteomes" id="UP000054302"/>
    </source>
</evidence>
<feature type="compositionally biased region" description="Polar residues" evidence="1">
    <location>
        <begin position="209"/>
        <end position="218"/>
    </location>
</feature>
<dbReference type="Proteomes" id="UP000054302">
    <property type="component" value="Unassembled WGS sequence"/>
</dbReference>
<organism evidence="3 4">
    <name type="scientific">Exophiala mesophila</name>
    <name type="common">Black yeast-like fungus</name>
    <dbReference type="NCBI Taxonomy" id="212818"/>
    <lineage>
        <taxon>Eukaryota</taxon>
        <taxon>Fungi</taxon>
        <taxon>Dikarya</taxon>
        <taxon>Ascomycota</taxon>
        <taxon>Pezizomycotina</taxon>
        <taxon>Eurotiomycetes</taxon>
        <taxon>Chaetothyriomycetidae</taxon>
        <taxon>Chaetothyriales</taxon>
        <taxon>Herpotrichiellaceae</taxon>
        <taxon>Exophiala</taxon>
    </lineage>
</organism>
<dbReference type="STRING" id="212818.A0A0D1WHE8"/>
<feature type="compositionally biased region" description="Acidic residues" evidence="1">
    <location>
        <begin position="89"/>
        <end position="104"/>
    </location>
</feature>
<feature type="region of interest" description="Disordered" evidence="1">
    <location>
        <begin position="241"/>
        <end position="348"/>
    </location>
</feature>
<dbReference type="Pfam" id="PF08595">
    <property type="entry name" value="RXT2_N"/>
    <property type="match status" value="1"/>
</dbReference>
<gene>
    <name evidence="3" type="ORF">PV10_07947</name>
</gene>
<evidence type="ECO:0000259" key="2">
    <source>
        <dbReference type="Pfam" id="PF08595"/>
    </source>
</evidence>
<feature type="compositionally biased region" description="Low complexity" evidence="1">
    <location>
        <begin position="329"/>
        <end position="348"/>
    </location>
</feature>
<feature type="compositionally biased region" description="Polar residues" evidence="1">
    <location>
        <begin position="29"/>
        <end position="38"/>
    </location>
</feature>
<dbReference type="PANTHER" id="PTHR28232:SF1">
    <property type="entry name" value="TRANSCRIPTIONAL REGULATORY PROTEIN RXT2"/>
    <property type="match status" value="1"/>
</dbReference>
<accession>A0A0D1WHE8</accession>
<dbReference type="EMBL" id="KN847525">
    <property type="protein sequence ID" value="KIV88245.1"/>
    <property type="molecule type" value="Genomic_DNA"/>
</dbReference>
<proteinExistence type="predicted"/>
<dbReference type="GO" id="GO:0033698">
    <property type="term" value="C:Rpd3L complex"/>
    <property type="evidence" value="ECO:0007669"/>
    <property type="project" value="TreeGrafter"/>
</dbReference>
<feature type="region of interest" description="Disordered" evidence="1">
    <location>
        <begin position="85"/>
        <end position="107"/>
    </location>
</feature>
<dbReference type="AlphaFoldDB" id="A0A0D1WHE8"/>
<keyword evidence="4" id="KW-1185">Reference proteome</keyword>
<dbReference type="RefSeq" id="XP_016219819.1">
    <property type="nucleotide sequence ID" value="XM_016372908.1"/>
</dbReference>
<sequence>MPPQHVEVAETIAALKRALRREKEGPTDQPISAATNRGNKLKSGASYVHAGALPYDHRPDGYKQRIEHAGYTRFILERNPRRFNGIGDELGDSESDTEADEDAQAENPYSNVRIEELLRPIQHPSELATHPTLSLPFLDPALPEMLRSTEEKLRQERANLWRAKNLNRHFIGDESWIPVGAIEGINDWDFFEPRSKPLPEPANKKRKISVNNQTSRNGMNGLDHSYQQVVHSPLAQALEASNKGTENTKPSTMQEDSSGHHQPMNGVRKDTEDIKDQDVTTPESSALTIDQTSQSNEQQEDVQDDSVQKTSPPPTRRITRALAAEQDGSGLASASSSSPESTASSLDHSLLQPDPFFLPPPSFAASHRNPLHLARIGLPVDEFLETRRLLTMYIQKQEESVRGYEAFLGKLIRAKRMRDKVWEWCKAEGHVGEWSDGEDWIDSEAWGLAPDELKKGKDEEEVDGQEDTGRKVKRRRRD</sequence>
<feature type="domain" description="Transcriptional regulatory protein RXT2 N-terminal" evidence="2">
    <location>
        <begin position="35"/>
        <end position="173"/>
    </location>
</feature>
<dbReference type="VEuPathDB" id="FungiDB:PV10_07947"/>
<feature type="region of interest" description="Disordered" evidence="1">
    <location>
        <begin position="451"/>
        <end position="478"/>
    </location>
</feature>
<dbReference type="GeneID" id="27325792"/>
<feature type="compositionally biased region" description="Basic and acidic residues" evidence="1">
    <location>
        <begin position="267"/>
        <end position="278"/>
    </location>
</feature>
<protein>
    <recommendedName>
        <fullName evidence="2">Transcriptional regulatory protein RXT2 N-terminal domain-containing protein</fullName>
    </recommendedName>
</protein>
<feature type="region of interest" description="Disordered" evidence="1">
    <location>
        <begin position="19"/>
        <end position="42"/>
    </location>
</feature>
<evidence type="ECO:0000256" key="1">
    <source>
        <dbReference type="SAM" id="MobiDB-lite"/>
    </source>
</evidence>